<name>A0A369A247_9GAMM</name>
<accession>A0A369A247</accession>
<dbReference type="InterPro" id="IPR017927">
    <property type="entry name" value="FAD-bd_FR_type"/>
</dbReference>
<dbReference type="InterPro" id="IPR039261">
    <property type="entry name" value="FNR_nucleotide-bd"/>
</dbReference>
<dbReference type="InterPro" id="IPR017938">
    <property type="entry name" value="Riboflavin_synthase-like_b-brl"/>
</dbReference>
<dbReference type="InterPro" id="IPR007037">
    <property type="entry name" value="SIP_rossman_dom"/>
</dbReference>
<dbReference type="GO" id="GO:0016491">
    <property type="term" value="F:oxidoreductase activity"/>
    <property type="evidence" value="ECO:0007669"/>
    <property type="project" value="InterPro"/>
</dbReference>
<comment type="similarity">
    <text evidence="1">Belongs to the SIP oxidoreductase family.</text>
</comment>
<dbReference type="Pfam" id="PF08021">
    <property type="entry name" value="FAD_binding_9"/>
    <property type="match status" value="1"/>
</dbReference>
<dbReference type="PANTHER" id="PTHR30157">
    <property type="entry name" value="FERRIC REDUCTASE, NADPH-DEPENDENT"/>
    <property type="match status" value="1"/>
</dbReference>
<evidence type="ECO:0000313" key="4">
    <source>
        <dbReference type="Proteomes" id="UP000253506"/>
    </source>
</evidence>
<dbReference type="PANTHER" id="PTHR30157:SF0">
    <property type="entry name" value="NADPH-DEPENDENT FERRIC-CHELATE REDUCTASE"/>
    <property type="match status" value="1"/>
</dbReference>
<evidence type="ECO:0000256" key="1">
    <source>
        <dbReference type="ARBA" id="ARBA00035644"/>
    </source>
</evidence>
<dbReference type="AlphaFoldDB" id="A0A369A247"/>
<dbReference type="Proteomes" id="UP000253506">
    <property type="component" value="Unassembled WGS sequence"/>
</dbReference>
<dbReference type="Gene3D" id="3.40.50.80">
    <property type="entry name" value="Nucleotide-binding domain of ferredoxin-NADP reductase (FNR) module"/>
    <property type="match status" value="1"/>
</dbReference>
<dbReference type="OrthoDB" id="9814826at2"/>
<dbReference type="InterPro" id="IPR039374">
    <property type="entry name" value="SIP_fam"/>
</dbReference>
<evidence type="ECO:0000313" key="3">
    <source>
        <dbReference type="EMBL" id="RCX02508.1"/>
    </source>
</evidence>
<dbReference type="InterPro" id="IPR013113">
    <property type="entry name" value="SIP_FAD-bd"/>
</dbReference>
<dbReference type="CDD" id="cd06193">
    <property type="entry name" value="siderophore_interacting"/>
    <property type="match status" value="1"/>
</dbReference>
<dbReference type="PROSITE" id="PS51384">
    <property type="entry name" value="FAD_FR"/>
    <property type="match status" value="1"/>
</dbReference>
<evidence type="ECO:0000259" key="2">
    <source>
        <dbReference type="PROSITE" id="PS51384"/>
    </source>
</evidence>
<gene>
    <name evidence="3" type="ORF">DFP77_11479</name>
</gene>
<dbReference type="SUPFAM" id="SSF63380">
    <property type="entry name" value="Riboflavin synthase domain-like"/>
    <property type="match status" value="1"/>
</dbReference>
<comment type="caution">
    <text evidence="3">The sequence shown here is derived from an EMBL/GenBank/DDBJ whole genome shotgun (WGS) entry which is preliminary data.</text>
</comment>
<dbReference type="RefSeq" id="WP_114412025.1">
    <property type="nucleotide sequence ID" value="NZ_QPJQ01000014.1"/>
</dbReference>
<protein>
    <submittedName>
        <fullName evidence="3">NADPH-dependent ferric siderophore reductase</fullName>
    </submittedName>
</protein>
<dbReference type="EMBL" id="QPJQ01000014">
    <property type="protein sequence ID" value="RCX02508.1"/>
    <property type="molecule type" value="Genomic_DNA"/>
</dbReference>
<dbReference type="Pfam" id="PF04954">
    <property type="entry name" value="SIP"/>
    <property type="match status" value="1"/>
</dbReference>
<feature type="domain" description="FAD-binding FR-type" evidence="2">
    <location>
        <begin position="4"/>
        <end position="107"/>
    </location>
</feature>
<organism evidence="3 4">
    <name type="scientific">Marinomonas foliarum</name>
    <dbReference type="NCBI Taxonomy" id="491950"/>
    <lineage>
        <taxon>Bacteria</taxon>
        <taxon>Pseudomonadati</taxon>
        <taxon>Pseudomonadota</taxon>
        <taxon>Gammaproteobacteria</taxon>
        <taxon>Oceanospirillales</taxon>
        <taxon>Oceanospirillaceae</taxon>
        <taxon>Marinomonas</taxon>
    </lineage>
</organism>
<reference evidence="3 4" key="1">
    <citation type="submission" date="2018-07" db="EMBL/GenBank/DDBJ databases">
        <title>Genomic Encyclopedia of Type Strains, Phase III (KMG-III): the genomes of soil and plant-associated and newly described type strains.</title>
        <authorList>
            <person name="Whitman W."/>
        </authorList>
    </citation>
    <scope>NUCLEOTIDE SEQUENCE [LARGE SCALE GENOMIC DNA]</scope>
    <source>
        <strain evidence="3 4">CECT 7731</strain>
    </source>
</reference>
<sequence>MSKPQSRELVVIKKAYITPHMLRVTLGGDEINTIPEDQESGYVKLIFPTENQKPLFRTYTIRHQREDEIDIDFVLHEDGGPASTWAKQAHPNDRILVGGPGPKKLIEESAQWQIIVGDMTALPAISVNLEKLPHDAKGYAILEVISEDDIQPLKHPEGIELKWVINPHPGENNSLLLEVVKSLSWPKGSVSVWVACEFTNMKALRSFFKVEKEIEKDKFYISSYWKFGSNEDQHKVVKRVDLEETA</sequence>
<dbReference type="Gene3D" id="2.40.30.10">
    <property type="entry name" value="Translation factors"/>
    <property type="match status" value="1"/>
</dbReference>
<proteinExistence type="inferred from homology"/>